<keyword evidence="2" id="KW-0342">GTP-binding</keyword>
<accession>A0A5J4V4Y1</accession>
<comment type="caution">
    <text evidence="4">The sequence shown here is derived from an EMBL/GenBank/DDBJ whole genome shotgun (WGS) entry which is preliminary data.</text>
</comment>
<dbReference type="GO" id="GO:0003746">
    <property type="term" value="F:translation elongation factor activity"/>
    <property type="evidence" value="ECO:0007669"/>
    <property type="project" value="UniProtKB-KW"/>
</dbReference>
<organism evidence="4 5">
    <name type="scientific">Streblomastix strix</name>
    <dbReference type="NCBI Taxonomy" id="222440"/>
    <lineage>
        <taxon>Eukaryota</taxon>
        <taxon>Metamonada</taxon>
        <taxon>Preaxostyla</taxon>
        <taxon>Oxymonadida</taxon>
        <taxon>Streblomastigidae</taxon>
        <taxon>Streblomastix</taxon>
    </lineage>
</organism>
<dbReference type="SUPFAM" id="SSF50447">
    <property type="entry name" value="Translation proteins"/>
    <property type="match status" value="1"/>
</dbReference>
<proteinExistence type="predicted"/>
<keyword evidence="4" id="KW-0251">Elongation factor</keyword>
<dbReference type="InterPro" id="IPR000795">
    <property type="entry name" value="T_Tr_GTP-bd_dom"/>
</dbReference>
<evidence type="ECO:0000259" key="3">
    <source>
        <dbReference type="PROSITE" id="PS51722"/>
    </source>
</evidence>
<dbReference type="PRINTS" id="PR00315">
    <property type="entry name" value="ELONGATNFCT"/>
</dbReference>
<dbReference type="OrthoDB" id="342024at2759"/>
<feature type="domain" description="Tr-type G" evidence="3">
    <location>
        <begin position="1"/>
        <end position="180"/>
    </location>
</feature>
<dbReference type="Gene3D" id="2.40.30.10">
    <property type="entry name" value="Translation factors"/>
    <property type="match status" value="1"/>
</dbReference>
<dbReference type="Proteomes" id="UP000324800">
    <property type="component" value="Unassembled WGS sequence"/>
</dbReference>
<reference evidence="4 5" key="1">
    <citation type="submission" date="2019-03" db="EMBL/GenBank/DDBJ databases">
        <title>Single cell metagenomics reveals metabolic interactions within the superorganism composed of flagellate Streblomastix strix and complex community of Bacteroidetes bacteria on its surface.</title>
        <authorList>
            <person name="Treitli S.C."/>
            <person name="Kolisko M."/>
            <person name="Husnik F."/>
            <person name="Keeling P."/>
            <person name="Hampl V."/>
        </authorList>
    </citation>
    <scope>NUCLEOTIDE SEQUENCE [LARGE SCALE GENOMIC DNA]</scope>
    <source>
        <strain evidence="4">ST1C</strain>
    </source>
</reference>
<dbReference type="Pfam" id="PF00009">
    <property type="entry name" value="GTP_EFTU"/>
    <property type="match status" value="1"/>
</dbReference>
<evidence type="ECO:0000256" key="1">
    <source>
        <dbReference type="ARBA" id="ARBA00022741"/>
    </source>
</evidence>
<dbReference type="InterPro" id="IPR027417">
    <property type="entry name" value="P-loop_NTPase"/>
</dbReference>
<sequence length="296" mass="33660">MKTSFKYAQVLDKLKAERERGITIDIALWKFETNKYYFTIINAPGHRDPIKNMITGTSQADAALLVVAANQGEFVAGISKDEQTHEQALLAYTLGVRQMIVLVKKMDDKSVNFSEERYNEIVGEMRSYLKKIRYNPDKILMVPISGFFGDSMLEHSPNMPWFKGNTLFESLDSLEIPNLLLDKLIRLPIQDVFKIGGIGKVPIECVIIVIIKPGQVIIITNTIITTKCEYSKMHHDAFTQAVPGDNTVFNLKGTSVKDIKREFICGNSKQDPPQKSEEVKTQIIIMQYQIHKEKQF</sequence>
<dbReference type="GO" id="GO:0005525">
    <property type="term" value="F:GTP binding"/>
    <property type="evidence" value="ECO:0007669"/>
    <property type="project" value="UniProtKB-KW"/>
</dbReference>
<dbReference type="InterPro" id="IPR009000">
    <property type="entry name" value="Transl_B-barrel_sf"/>
</dbReference>
<dbReference type="InterPro" id="IPR031157">
    <property type="entry name" value="G_TR_CS"/>
</dbReference>
<gene>
    <name evidence="4" type="ORF">EZS28_026646</name>
</gene>
<dbReference type="SUPFAM" id="SSF52540">
    <property type="entry name" value="P-loop containing nucleoside triphosphate hydrolases"/>
    <property type="match status" value="1"/>
</dbReference>
<keyword evidence="4" id="KW-0648">Protein biosynthesis</keyword>
<dbReference type="Gene3D" id="3.40.50.300">
    <property type="entry name" value="P-loop containing nucleotide triphosphate hydrolases"/>
    <property type="match status" value="1"/>
</dbReference>
<dbReference type="PROSITE" id="PS00301">
    <property type="entry name" value="G_TR_1"/>
    <property type="match status" value="1"/>
</dbReference>
<name>A0A5J4V4Y1_9EUKA</name>
<keyword evidence="1" id="KW-0547">Nucleotide-binding</keyword>
<evidence type="ECO:0000313" key="4">
    <source>
        <dbReference type="EMBL" id="KAA6377828.1"/>
    </source>
</evidence>
<dbReference type="InterPro" id="IPR050100">
    <property type="entry name" value="TRAFAC_GTPase_members"/>
</dbReference>
<evidence type="ECO:0000313" key="5">
    <source>
        <dbReference type="Proteomes" id="UP000324800"/>
    </source>
</evidence>
<protein>
    <submittedName>
        <fullName evidence="4">Putative Elongation factor 1-alpha 1</fullName>
    </submittedName>
</protein>
<evidence type="ECO:0000256" key="2">
    <source>
        <dbReference type="ARBA" id="ARBA00023134"/>
    </source>
</evidence>
<dbReference type="PANTHER" id="PTHR23115">
    <property type="entry name" value="TRANSLATION FACTOR"/>
    <property type="match status" value="1"/>
</dbReference>
<dbReference type="GO" id="GO:0003924">
    <property type="term" value="F:GTPase activity"/>
    <property type="evidence" value="ECO:0007669"/>
    <property type="project" value="InterPro"/>
</dbReference>
<dbReference type="PROSITE" id="PS51722">
    <property type="entry name" value="G_TR_2"/>
    <property type="match status" value="1"/>
</dbReference>
<dbReference type="AlphaFoldDB" id="A0A5J4V4Y1"/>
<dbReference type="EMBL" id="SNRW01009554">
    <property type="protein sequence ID" value="KAA6377828.1"/>
    <property type="molecule type" value="Genomic_DNA"/>
</dbReference>